<dbReference type="PIRSF" id="PIRSF021377">
    <property type="entry name" value="YtfJ"/>
    <property type="match status" value="1"/>
</dbReference>
<evidence type="ECO:0000313" key="3">
    <source>
        <dbReference type="Proteomes" id="UP000199337"/>
    </source>
</evidence>
<dbReference type="RefSeq" id="WP_092469172.1">
    <property type="nucleotide sequence ID" value="NZ_FOOX01000002.1"/>
</dbReference>
<name>A0A1I2PN25_9FIRM</name>
<evidence type="ECO:0000313" key="2">
    <source>
        <dbReference type="EMBL" id="SFG16529.1"/>
    </source>
</evidence>
<dbReference type="STRING" id="341036.SAMN05660649_00947"/>
<dbReference type="OrthoDB" id="1711150at2"/>
<evidence type="ECO:0000256" key="1">
    <source>
        <dbReference type="SAM" id="MobiDB-lite"/>
    </source>
</evidence>
<dbReference type="PANTHER" id="PTHR39162">
    <property type="entry name" value="GLL3345 PROTEIN"/>
    <property type="match status" value="1"/>
</dbReference>
<reference evidence="3" key="1">
    <citation type="submission" date="2016-10" db="EMBL/GenBank/DDBJ databases">
        <authorList>
            <person name="Varghese N."/>
            <person name="Submissions S."/>
        </authorList>
    </citation>
    <scope>NUCLEOTIDE SEQUENCE [LARGE SCALE GENOMIC DNA]</scope>
    <source>
        <strain evidence="3">DSM 17038</strain>
    </source>
</reference>
<proteinExistence type="predicted"/>
<dbReference type="InterPro" id="IPR014229">
    <property type="entry name" value="Spore_YtfJ"/>
</dbReference>
<gene>
    <name evidence="2" type="ORF">SAMN05660649_00947</name>
</gene>
<dbReference type="Proteomes" id="UP000199337">
    <property type="component" value="Unassembled WGS sequence"/>
</dbReference>
<organism evidence="2 3">
    <name type="scientific">Desulfotruncus arcticus DSM 17038</name>
    <dbReference type="NCBI Taxonomy" id="1121424"/>
    <lineage>
        <taxon>Bacteria</taxon>
        <taxon>Bacillati</taxon>
        <taxon>Bacillota</taxon>
        <taxon>Clostridia</taxon>
        <taxon>Eubacteriales</taxon>
        <taxon>Desulfallaceae</taxon>
        <taxon>Desulfotruncus</taxon>
    </lineage>
</organism>
<sequence length="116" mass="11942">MFKENIEALVSHLENIISTKTIVGEPIISGNTTIIPIVTAAVGFGTGSGEGQDDKHQGGKGAGGGAGMKLTPSALLIIQGDNVQVYSLAQKGSLAKLAEIIPEVIGKFKPSDKVEQ</sequence>
<dbReference type="AlphaFoldDB" id="A0A1I2PN25"/>
<accession>A0A1I2PN25</accession>
<dbReference type="EMBL" id="FOOX01000002">
    <property type="protein sequence ID" value="SFG16529.1"/>
    <property type="molecule type" value="Genomic_DNA"/>
</dbReference>
<dbReference type="PANTHER" id="PTHR39162:SF1">
    <property type="entry name" value="SPORULATION PROTEIN YTFJ"/>
    <property type="match status" value="1"/>
</dbReference>
<protein>
    <submittedName>
        <fullName evidence="2">Uncharacterized spore protein YtfJ</fullName>
    </submittedName>
</protein>
<feature type="region of interest" description="Disordered" evidence="1">
    <location>
        <begin position="46"/>
        <end position="65"/>
    </location>
</feature>
<dbReference type="Pfam" id="PF09579">
    <property type="entry name" value="Spore_YtfJ"/>
    <property type="match status" value="1"/>
</dbReference>
<keyword evidence="3" id="KW-1185">Reference proteome</keyword>